<dbReference type="OrthoDB" id="1179540at2"/>
<name>A0A5B7SM88_9FLAO</name>
<reference evidence="1 2" key="1">
    <citation type="submission" date="2019-05" db="EMBL/GenBank/DDBJ databases">
        <title>Genome sequencing of F202Z8.</title>
        <authorList>
            <person name="Kwon Y.M."/>
        </authorList>
    </citation>
    <scope>NUCLEOTIDE SEQUENCE [LARGE SCALE GENOMIC DNA]</scope>
    <source>
        <strain evidence="1 2">F202Z8</strain>
    </source>
</reference>
<dbReference type="KEGG" id="asag:FGM00_06555"/>
<evidence type="ECO:0000313" key="2">
    <source>
        <dbReference type="Proteomes" id="UP000310017"/>
    </source>
</evidence>
<keyword evidence="2" id="KW-1185">Reference proteome</keyword>
<accession>A0A5B7SM88</accession>
<dbReference type="Proteomes" id="UP000310017">
    <property type="component" value="Chromosome"/>
</dbReference>
<dbReference type="RefSeq" id="WP_138852126.1">
    <property type="nucleotide sequence ID" value="NZ_CP040710.1"/>
</dbReference>
<organism evidence="1 2">
    <name type="scientific">Aggregatimonas sangjinii</name>
    <dbReference type="NCBI Taxonomy" id="2583587"/>
    <lineage>
        <taxon>Bacteria</taxon>
        <taxon>Pseudomonadati</taxon>
        <taxon>Bacteroidota</taxon>
        <taxon>Flavobacteriia</taxon>
        <taxon>Flavobacteriales</taxon>
        <taxon>Flavobacteriaceae</taxon>
        <taxon>Aggregatimonas</taxon>
    </lineage>
</organism>
<protein>
    <submittedName>
        <fullName evidence="1">Uncharacterized protein</fullName>
    </submittedName>
</protein>
<proteinExistence type="predicted"/>
<gene>
    <name evidence="1" type="ORF">FGM00_06555</name>
</gene>
<dbReference type="AlphaFoldDB" id="A0A5B7SM88"/>
<sequence length="101" mass="11530">MKTKIGLHSISFFLFALLLFKVAALHVYTHEGSSTDAIENCSICDVAIENQNTDYVFTETVFNDTVSFDFFELKSPIRQIPTFTSFHLRYRPFSRPPPCTG</sequence>
<dbReference type="EMBL" id="CP040710">
    <property type="protein sequence ID" value="QCW99774.1"/>
    <property type="molecule type" value="Genomic_DNA"/>
</dbReference>
<evidence type="ECO:0000313" key="1">
    <source>
        <dbReference type="EMBL" id="QCW99774.1"/>
    </source>
</evidence>